<keyword evidence="1" id="KW-0472">Membrane</keyword>
<accession>Q1AX30</accession>
<name>Q1AX30_RUBXD</name>
<evidence type="ECO:0000313" key="2">
    <source>
        <dbReference type="EMBL" id="ABG04048.1"/>
    </source>
</evidence>
<dbReference type="HOGENOM" id="CLU_174646_0_0_11"/>
<reference evidence="2 3" key="1">
    <citation type="submission" date="2006-06" db="EMBL/GenBank/DDBJ databases">
        <title>Complete sequence of Rubrobacter xylanophilus DSM 9941.</title>
        <authorList>
            <consortium name="US DOE Joint Genome Institute"/>
            <person name="Copeland A."/>
            <person name="Lucas S."/>
            <person name="Lapidus A."/>
            <person name="Barry K."/>
            <person name="Detter J.C."/>
            <person name="Glavina del Rio T."/>
            <person name="Hammon N."/>
            <person name="Israni S."/>
            <person name="Dalin E."/>
            <person name="Tice H."/>
            <person name="Pitluck S."/>
            <person name="Munk A.C."/>
            <person name="Brettin T."/>
            <person name="Bruce D."/>
            <person name="Han C."/>
            <person name="Tapia R."/>
            <person name="Gilna P."/>
            <person name="Schmutz J."/>
            <person name="Larimer F."/>
            <person name="Land M."/>
            <person name="Hauser L."/>
            <person name="Kyrpides N."/>
            <person name="Lykidis A."/>
            <person name="da Costa M.S."/>
            <person name="Rainey F.A."/>
            <person name="Empadinhas N."/>
            <person name="Jolivet E."/>
            <person name="Battista J.R."/>
            <person name="Richardson P."/>
        </authorList>
    </citation>
    <scope>NUCLEOTIDE SEQUENCE [LARGE SCALE GENOMIC DNA]</scope>
    <source>
        <strain evidence="3">DSM 9941 / JCM 11954 / NBRC 16129 / PRD-1</strain>
    </source>
</reference>
<keyword evidence="1" id="KW-0812">Transmembrane</keyword>
<keyword evidence="1" id="KW-1133">Transmembrane helix</keyword>
<dbReference type="AlphaFoldDB" id="Q1AX30"/>
<evidence type="ECO:0000313" key="3">
    <source>
        <dbReference type="Proteomes" id="UP000006637"/>
    </source>
</evidence>
<evidence type="ECO:0000256" key="1">
    <source>
        <dbReference type="SAM" id="Phobius"/>
    </source>
</evidence>
<dbReference type="RefSeq" id="WP_011564066.1">
    <property type="nucleotide sequence ID" value="NC_008148.1"/>
</dbReference>
<dbReference type="STRING" id="266117.Rxyl_1082"/>
<keyword evidence="3" id="KW-1185">Reference proteome</keyword>
<protein>
    <submittedName>
        <fullName evidence="2">Uncharacterized protein</fullName>
    </submittedName>
</protein>
<dbReference type="Proteomes" id="UP000006637">
    <property type="component" value="Chromosome"/>
</dbReference>
<gene>
    <name evidence="2" type="ordered locus">Rxyl_1082</name>
</gene>
<proteinExistence type="predicted"/>
<feature type="transmembrane region" description="Helical" evidence="1">
    <location>
        <begin position="84"/>
        <end position="103"/>
    </location>
</feature>
<sequence>MILYAAAALFAANYLLGVAVQFGLVDSRPFRWLHHALFFLVFASAALAVAVGFWRGEPYRWALAPVLVLYALLPGVRAGTFGHAALASLALLCYGAALSGKAFS</sequence>
<feature type="transmembrane region" description="Helical" evidence="1">
    <location>
        <begin position="33"/>
        <end position="54"/>
    </location>
</feature>
<organism evidence="2 3">
    <name type="scientific">Rubrobacter xylanophilus (strain DSM 9941 / JCM 11954 / NBRC 16129 / PRD-1)</name>
    <dbReference type="NCBI Taxonomy" id="266117"/>
    <lineage>
        <taxon>Bacteria</taxon>
        <taxon>Bacillati</taxon>
        <taxon>Actinomycetota</taxon>
        <taxon>Rubrobacteria</taxon>
        <taxon>Rubrobacterales</taxon>
        <taxon>Rubrobacteraceae</taxon>
        <taxon>Rubrobacter</taxon>
    </lineage>
</organism>
<dbReference type="KEGG" id="rxy:Rxyl_1082"/>
<dbReference type="EMBL" id="CP000386">
    <property type="protein sequence ID" value="ABG04048.1"/>
    <property type="molecule type" value="Genomic_DNA"/>
</dbReference>